<keyword evidence="3" id="KW-0378">Hydrolase</keyword>
<comment type="caution">
    <text evidence="3">The sequence shown here is derived from an EMBL/GenBank/DDBJ whole genome shotgun (WGS) entry which is preliminary data.</text>
</comment>
<dbReference type="PANTHER" id="PTHR43569:SF2">
    <property type="entry name" value="AMIDOHYDROLASE-RELATED DOMAIN-CONTAINING PROTEIN"/>
    <property type="match status" value="1"/>
</dbReference>
<evidence type="ECO:0000313" key="3">
    <source>
        <dbReference type="EMBL" id="KAK3674070.1"/>
    </source>
</evidence>
<evidence type="ECO:0000259" key="2">
    <source>
        <dbReference type="Pfam" id="PF04909"/>
    </source>
</evidence>
<accession>A0AAE0WLV5</accession>
<evidence type="ECO:0000256" key="1">
    <source>
        <dbReference type="ARBA" id="ARBA00038310"/>
    </source>
</evidence>
<comment type="similarity">
    <text evidence="1">Belongs to the metallo-dependent hydrolases superfamily.</text>
</comment>
<dbReference type="InterPro" id="IPR006680">
    <property type="entry name" value="Amidohydro-rel"/>
</dbReference>
<protein>
    <submittedName>
        <fullName evidence="3">L-rhamnono-gamma-lactonase</fullName>
        <ecNumber evidence="3">3.1.1.65</ecNumber>
    </submittedName>
</protein>
<reference evidence="3" key="1">
    <citation type="submission" date="2023-07" db="EMBL/GenBank/DDBJ databases">
        <title>Black Yeasts Isolated from many extreme environments.</title>
        <authorList>
            <person name="Coleine C."/>
            <person name="Stajich J.E."/>
            <person name="Selbmann L."/>
        </authorList>
    </citation>
    <scope>NUCLEOTIDE SEQUENCE</scope>
    <source>
        <strain evidence="3">CCFEE 5485</strain>
    </source>
</reference>
<evidence type="ECO:0000313" key="4">
    <source>
        <dbReference type="Proteomes" id="UP001274830"/>
    </source>
</evidence>
<name>A0AAE0WLV5_9PEZI</name>
<organism evidence="3 4">
    <name type="scientific">Recurvomyces mirabilis</name>
    <dbReference type="NCBI Taxonomy" id="574656"/>
    <lineage>
        <taxon>Eukaryota</taxon>
        <taxon>Fungi</taxon>
        <taxon>Dikarya</taxon>
        <taxon>Ascomycota</taxon>
        <taxon>Pezizomycotina</taxon>
        <taxon>Dothideomycetes</taxon>
        <taxon>Dothideomycetidae</taxon>
        <taxon>Mycosphaerellales</taxon>
        <taxon>Teratosphaeriaceae</taxon>
        <taxon>Recurvomyces</taxon>
    </lineage>
</organism>
<gene>
    <name evidence="3" type="primary">LRA2</name>
    <name evidence="3" type="ORF">LTR78_005917</name>
</gene>
<dbReference type="InterPro" id="IPR032466">
    <property type="entry name" value="Metal_Hydrolase"/>
</dbReference>
<dbReference type="AlphaFoldDB" id="A0AAE0WLV5"/>
<dbReference type="Pfam" id="PF04909">
    <property type="entry name" value="Amidohydro_2"/>
    <property type="match status" value="1"/>
</dbReference>
<feature type="domain" description="Amidohydrolase-related" evidence="2">
    <location>
        <begin position="7"/>
        <end position="355"/>
    </location>
</feature>
<dbReference type="Proteomes" id="UP001274830">
    <property type="component" value="Unassembled WGS sequence"/>
</dbReference>
<dbReference type="EMBL" id="JAUTXT010000021">
    <property type="protein sequence ID" value="KAK3674070.1"/>
    <property type="molecule type" value="Genomic_DNA"/>
</dbReference>
<keyword evidence="4" id="KW-1185">Reference proteome</keyword>
<proteinExistence type="inferred from homology"/>
<dbReference type="GO" id="GO:0050033">
    <property type="term" value="F:L-rhamnono-1,4-lactonase activity"/>
    <property type="evidence" value="ECO:0007669"/>
    <property type="project" value="UniProtKB-EC"/>
</dbReference>
<dbReference type="EC" id="3.1.1.65" evidence="3"/>
<sequence length="356" mass="40296">MAPRKIIDSHIHLWPKETSNETGHAWMTPPDMALAKPHLLKDYFAVADGHQDVEVQGVIYVETDVRYDAPNGDVASWAKGPLDEISFLRATVEGKYDVRDSKMLFGLVPWAPMDQPTNVLEEYLALAEERAGPQVWERVKGFRFLLQFISDQAVFGRLVLGQDFQDNLKLLGKRGFSFDVGVDQHRAGTWQLTLMAKAVEMAHAGVPIEEKVTFILNHLCKPDYGETKWTSGKDSLSRRAFTAWCDAIELLAKQDETYMKLSGQFSEMPSTQGTLRDLADTCHPWIEHVLKCFGPKRVMFGSDWPVCNVSGPSGEKSWVVWRGFVEASLDGPEHALSNEDLDWIWHKTATEAYRLR</sequence>
<dbReference type="SUPFAM" id="SSF51556">
    <property type="entry name" value="Metallo-dependent hydrolases"/>
    <property type="match status" value="1"/>
</dbReference>
<dbReference type="Gene3D" id="3.20.20.140">
    <property type="entry name" value="Metal-dependent hydrolases"/>
    <property type="match status" value="1"/>
</dbReference>
<dbReference type="InterPro" id="IPR052350">
    <property type="entry name" value="Metallo-dep_Lactonases"/>
</dbReference>
<dbReference type="PANTHER" id="PTHR43569">
    <property type="entry name" value="AMIDOHYDROLASE"/>
    <property type="match status" value="1"/>
</dbReference>